<dbReference type="RefSeq" id="WP_118907467.1">
    <property type="nucleotide sequence ID" value="NZ_CP011102.1"/>
</dbReference>
<sequence>MFILFSTIIAPIVVGCTVVWFKHTLEDRRRGNK</sequence>
<organism evidence="1 2">
    <name type="scientific">Listeria weihenstephanensis</name>
    <dbReference type="NCBI Taxonomy" id="1006155"/>
    <lineage>
        <taxon>Bacteria</taxon>
        <taxon>Bacillati</taxon>
        <taxon>Bacillota</taxon>
        <taxon>Bacilli</taxon>
        <taxon>Bacillales</taxon>
        <taxon>Listeriaceae</taxon>
        <taxon>Listeria</taxon>
    </lineage>
</organism>
<accession>A0A841Z6Z4</accession>
<dbReference type="AlphaFoldDB" id="A0A841Z6Z4"/>
<reference evidence="1 2" key="1">
    <citation type="submission" date="2020-03" db="EMBL/GenBank/DDBJ databases">
        <title>Soil Listeria distribution.</title>
        <authorList>
            <person name="Liao J."/>
            <person name="Wiedmann M."/>
        </authorList>
    </citation>
    <scope>NUCLEOTIDE SEQUENCE [LARGE SCALE GENOMIC DNA]</scope>
    <source>
        <strain evidence="1 2">FSL L7-1523</strain>
    </source>
</reference>
<protein>
    <submittedName>
        <fullName evidence="1">Type I toxin-antitoxin system Fst family toxin</fullName>
    </submittedName>
</protein>
<evidence type="ECO:0000313" key="1">
    <source>
        <dbReference type="EMBL" id="MBC1500639.1"/>
    </source>
</evidence>
<dbReference type="EMBL" id="JAARRL010000011">
    <property type="protein sequence ID" value="MBC1500639.1"/>
    <property type="molecule type" value="Genomic_DNA"/>
</dbReference>
<proteinExistence type="predicted"/>
<name>A0A841Z6Z4_9LIST</name>
<gene>
    <name evidence="1" type="ORF">HB943_08470</name>
</gene>
<dbReference type="Proteomes" id="UP000564536">
    <property type="component" value="Unassembled WGS sequence"/>
</dbReference>
<comment type="caution">
    <text evidence="1">The sequence shown here is derived from an EMBL/GenBank/DDBJ whole genome shotgun (WGS) entry which is preliminary data.</text>
</comment>
<evidence type="ECO:0000313" key="2">
    <source>
        <dbReference type="Proteomes" id="UP000564536"/>
    </source>
</evidence>
<dbReference type="NCBIfam" id="NF033608">
    <property type="entry name" value="type_I_tox_Fst"/>
    <property type="match status" value="1"/>
</dbReference>